<gene>
    <name evidence="1" type="ORF">LOK49_LG10G00839</name>
</gene>
<name>A0ACC0GCY5_9ERIC</name>
<accession>A0ACC0GCY5</accession>
<reference evidence="1 2" key="1">
    <citation type="journal article" date="2022" name="Plant J.">
        <title>Chromosome-level genome of Camellia lanceoleosa provides a valuable resource for understanding genome evolution and self-incompatibility.</title>
        <authorList>
            <person name="Gong W."/>
            <person name="Xiao S."/>
            <person name="Wang L."/>
            <person name="Liao Z."/>
            <person name="Chang Y."/>
            <person name="Mo W."/>
            <person name="Hu G."/>
            <person name="Li W."/>
            <person name="Zhao G."/>
            <person name="Zhu H."/>
            <person name="Hu X."/>
            <person name="Ji K."/>
            <person name="Xiang X."/>
            <person name="Song Q."/>
            <person name="Yuan D."/>
            <person name="Jin S."/>
            <person name="Zhang L."/>
        </authorList>
    </citation>
    <scope>NUCLEOTIDE SEQUENCE [LARGE SCALE GENOMIC DNA]</scope>
    <source>
        <strain evidence="1">SQ_2022a</strain>
    </source>
</reference>
<protein>
    <submittedName>
        <fullName evidence="1">Sulfhydryl oxidase 2</fullName>
    </submittedName>
</protein>
<dbReference type="EMBL" id="CM045767">
    <property type="protein sequence ID" value="KAI7998684.1"/>
    <property type="molecule type" value="Genomic_DNA"/>
</dbReference>
<keyword evidence="2" id="KW-1185">Reference proteome</keyword>
<evidence type="ECO:0000313" key="2">
    <source>
        <dbReference type="Proteomes" id="UP001060215"/>
    </source>
</evidence>
<comment type="caution">
    <text evidence="1">The sequence shown here is derived from an EMBL/GenBank/DDBJ whole genome shotgun (WGS) entry which is preliminary data.</text>
</comment>
<evidence type="ECO:0000313" key="1">
    <source>
        <dbReference type="EMBL" id="KAI7998684.1"/>
    </source>
</evidence>
<sequence length="205" mass="22566">MSCILMVVLALFLLIFGAFPSSSWASIDSGSILSTVIVNNNNNSNGDQPDFAVDLNATNFDAVLRDTPSTHAIVQFSAHWSPACRNYKPHYEKVARLFNGPEAVHPGIILMTRVDCALKINKELCDRFSVVHYPMLLWGPSSKFVAGDWKPRQDKSEINAIDDRRTADRLLNWINKQMGSSFGLADADGFDEGLELENGSTVSSG</sequence>
<dbReference type="Proteomes" id="UP001060215">
    <property type="component" value="Chromosome 10"/>
</dbReference>
<organism evidence="1 2">
    <name type="scientific">Camellia lanceoleosa</name>
    <dbReference type="NCBI Taxonomy" id="1840588"/>
    <lineage>
        <taxon>Eukaryota</taxon>
        <taxon>Viridiplantae</taxon>
        <taxon>Streptophyta</taxon>
        <taxon>Embryophyta</taxon>
        <taxon>Tracheophyta</taxon>
        <taxon>Spermatophyta</taxon>
        <taxon>Magnoliopsida</taxon>
        <taxon>eudicotyledons</taxon>
        <taxon>Gunneridae</taxon>
        <taxon>Pentapetalae</taxon>
        <taxon>asterids</taxon>
        <taxon>Ericales</taxon>
        <taxon>Theaceae</taxon>
        <taxon>Camellia</taxon>
    </lineage>
</organism>
<proteinExistence type="predicted"/>